<dbReference type="FunFam" id="2.60.40.10:FF:000031">
    <property type="entry name" value="Myosin-binding protein C, slow type"/>
    <property type="match status" value="1"/>
</dbReference>
<dbReference type="InterPro" id="IPR013098">
    <property type="entry name" value="Ig_I-set"/>
</dbReference>
<keyword evidence="2" id="KW-0393">Immunoglobulin domain</keyword>
<dbReference type="Gene3D" id="2.60.40.10">
    <property type="entry name" value="Immunoglobulins"/>
    <property type="match status" value="24"/>
</dbReference>
<feature type="domain" description="Fibronectin type-III" evidence="5">
    <location>
        <begin position="1390"/>
        <end position="1485"/>
    </location>
</feature>
<gene>
    <name evidence="6" type="ORF">DILT_LOCUS2988</name>
</gene>
<feature type="domain" description="Fibronectin type-III" evidence="5">
    <location>
        <begin position="967"/>
        <end position="1061"/>
    </location>
</feature>
<dbReference type="Proteomes" id="UP000281553">
    <property type="component" value="Unassembled WGS sequence"/>
</dbReference>
<evidence type="ECO:0000256" key="1">
    <source>
        <dbReference type="ARBA" id="ARBA00022737"/>
    </source>
</evidence>
<dbReference type="FunFam" id="2.60.40.10:FF:000051">
    <property type="entry name" value="Uncharacterized protein, isoform J"/>
    <property type="match status" value="1"/>
</dbReference>
<feature type="region of interest" description="Disordered" evidence="3">
    <location>
        <begin position="1969"/>
        <end position="1992"/>
    </location>
</feature>
<dbReference type="FunFam" id="2.60.40.10:FF:000056">
    <property type="entry name" value="twitchin isoform X4"/>
    <property type="match status" value="5"/>
</dbReference>
<feature type="region of interest" description="Disordered" evidence="3">
    <location>
        <begin position="1482"/>
        <end position="1510"/>
    </location>
</feature>
<dbReference type="EMBL" id="UYRU01042933">
    <property type="protein sequence ID" value="VDK78974.1"/>
    <property type="molecule type" value="Genomic_DNA"/>
</dbReference>
<dbReference type="PRINTS" id="PR00014">
    <property type="entry name" value="FNTYPEIII"/>
</dbReference>
<feature type="domain" description="Fibronectin type-III" evidence="5">
    <location>
        <begin position="767"/>
        <end position="862"/>
    </location>
</feature>
<dbReference type="InterPro" id="IPR013783">
    <property type="entry name" value="Ig-like_fold"/>
</dbReference>
<dbReference type="FunFam" id="2.60.40.10:FF:000127">
    <property type="entry name" value="titin isoform X1"/>
    <property type="match status" value="2"/>
</dbReference>
<dbReference type="SUPFAM" id="SSF48726">
    <property type="entry name" value="Immunoglobulin"/>
    <property type="match status" value="8"/>
</dbReference>
<dbReference type="SMART" id="SM00409">
    <property type="entry name" value="IG"/>
    <property type="match status" value="7"/>
</dbReference>
<dbReference type="SUPFAM" id="SSF49265">
    <property type="entry name" value="Fibronectin type III"/>
    <property type="match status" value="9"/>
</dbReference>
<sequence>MGACREGQEYALEIKTIAMEDAAKYSCKCNEISTTCTLTVEEKKYVYYFNQKLPKTAEVVRGKDLTLECSVSDPRAPVVWYHNALITSIWYPQYTAGKIELKRRENRCIMKIVRAKPEAAGEYCCMVEGDETYVDVAVEDPDWFFTRELKPQTALETDEVARFECEPITADDKYEMLTESRLKRVLKIKKIAMEDDAVYTCKVAKKTTSARLTVKPDVEFKQNLIDTNGIETKYKELVCKAYNPKKYPVRWFKNDQEITFDDRVCTQESDGVLYLIFKSLEMDDEAVYSCKIGSHQTSGKLGVSFPVPTLNILKDGNPLPEKINLRAVLRDGAVHIELDDADRVDAGNYSLRLSNEVGDVSIPLTLEVHSRPGPPKGPLDVCDLTATKCSLAWDPPEDDGGLPIKCYEVEVMDVTDGNWKPLKSVKETKCDVPNLIEGHKYKFRVRAVNAEGPSDYLETEKDTVARDICDPPDAPTNLEVVDYDVDHADLKWVKPRKENGAPIKHYIIESRKKPDSEWKKVKEVTETKASVPWKEDEVYEFRVMAVNKAGVSEPSVATTPMVAKHKLLKPFIDKSRIQVIKVKCGQQVEIDLRYRGEPDPEVVWSYANKTIEAGDEFKIELLRRETILRIPNAQRKHTQLYRLRVSNEAGFDEAVVEAVVLGKPSRPQGPLEVKDVTKNSAKLEWKPPADDGGEPIQYYLVEKKDVAKGRWEKVAEVSRGTTCEVPKLEEAHAYMFRVSAVSSQGSSEPLESEAETIAKNPYDEPDAPGKPQIVDHDKDRIDLKWEPPENDGGAPITGYHVERKEPRSNRWAKITTRPVAEPEYTDSSVRAGKEYEYRVIAINKAGPSPPSKPSDPVTAKPSKEAPKLDLKRLRDLLGPQNEIRLRAGEPLSIPIPITGAPKPVIAWTKDGGSVPQTAKITDTEELTGLDIPSTVRGDSGIYKIHLSNDYGEDEADIKVVVMDKPSPPRDLEVFDVFAEHCSLKWKPPLDDGGCPITDYIVEKCDESVGIWEPVTGIVRDEQVMVKGLQKDKPYLFRVKAVNRMGDSAPCETSTSVIAKNPFDPPGAPEDLEIPDYDHHSVTLSWKPPKSDGGNPIKGYRVEKRYPRGDWKVATPNLVPGTQVRLTNVDEGKTYEFRVCAVNDGGPGEYSKTTNPHLVKDKIFPPSPPESVIVDKVTKNGARLSWQKPKSDGGTPVTGYVVEKKNPDGDWVPVVETKEPTAFVPLQPGEEAQLRVRAVNAEGPGEPSRPTAVIVAEDRQEAPRIATKDDGLVDSPNSGIGGLKDVTLKAGQELRLPVAWFGNPTPTPTWTVNDKTIKSGDDNAILSQEALPKPASSDPNAVLEQSPGGTFVLCVPKARRVNSGQYQIKIMNDLGQVSSSCQVNVIDVPGPPTGPLDAVEVKADEITLEWKPPADDGGEPVTNYILEKRLKGSDSWQKVSAFLKTPTATVRGLEVGKDYEFRVMAENVMGVSEPLTTEKAIKAKHPFDPPSGMDKPNVDDTTESSVSLSWMPPRKGPVSGYIVEKRPKGEREWTKASTAPVTGTSYTVRGLPKDKEFQFRIVPFNLAGEGEPSEPTDVIKVQNPPSAPKISRDVPMTINAVVDQPFKMRIPYTGSPPDTVEVLKDGKPIPIPSGRFTVEITPEEVVITDLKAEREDTGAYAVALTNEQGKDQANIQVNVRGPPGAPVGPLEISKIKAESCSLSWNPPTDNGGSPVTNYVVEKQDVSSGIWTPVSSFVRQPEFDVTGLDEGRQYRFRVRAANEFGPGEPLEATQSITAANPIVAPGAPSDLEATDVDEDSVTLSWKKPRKDGGGKISGYVIEYKPFSGGDWTKAAGAGGKDTQGTVTGLTKGEKYLFRVSAKNEAGIGEPAQTNRAILCKPKYDAPDAPGTPNVDDVDKDHVDLSWTAPLKDGGARITGYAVEKRKLGTDDWVPATADGKPVSGTQARVENLDENEVYEFRVRAVNAAGPGEPSLPCDATRVAKKKVKPDSPEDVTVDDVMANSCTVKWNPPKSDGGAPITDYIVEKCDEALGIWEPVPGIARGNSLPVTGLTEGKRYLFRVTAVNPIGPSEPAETLTSTLAKNPFDTPDAPQSVKVVDYDRSSATITWTAPENDGGNPIKGYLVEKRTDKGDWVKATPDLVKETQAKIAGLPFGKEVEFRVAAVNDGGPGDYSRATQPQLIKDKTKKKNDDGEWEPVKQTTEPEAFVPMKEGQKAQFRVRAVNDEGEGEPSRPTPLITAEDQPTPPKIAQPSDGVIGGPGTGVGGLQDVIIKVNFFLKNGIIQCGWARAKASRRMVWSSAAYGQLGS</sequence>
<dbReference type="InterPro" id="IPR003961">
    <property type="entry name" value="FN3_dom"/>
</dbReference>
<feature type="region of interest" description="Disordered" evidence="3">
    <location>
        <begin position="2165"/>
        <end position="2204"/>
    </location>
</feature>
<dbReference type="SMART" id="SM00408">
    <property type="entry name" value="IGc2"/>
    <property type="match status" value="5"/>
</dbReference>
<dbReference type="PANTHER" id="PTHR14340:SF9">
    <property type="entry name" value="FIBRONECTIN TYPE-III DOMAIN-CONTAINING PROTEIN"/>
    <property type="match status" value="1"/>
</dbReference>
<feature type="domain" description="Ig-like" evidence="4">
    <location>
        <begin position="216"/>
        <end position="304"/>
    </location>
</feature>
<feature type="domain" description="Fibronectin type-III" evidence="5">
    <location>
        <begin position="474"/>
        <end position="565"/>
    </location>
</feature>
<evidence type="ECO:0000313" key="7">
    <source>
        <dbReference type="Proteomes" id="UP000281553"/>
    </source>
</evidence>
<feature type="domain" description="Fibronectin type-III" evidence="5">
    <location>
        <begin position="1685"/>
        <end position="1779"/>
    </location>
</feature>
<evidence type="ECO:0000313" key="6">
    <source>
        <dbReference type="EMBL" id="VDK78974.1"/>
    </source>
</evidence>
<dbReference type="CDD" id="cd00063">
    <property type="entry name" value="FN3"/>
    <property type="match status" value="14"/>
</dbReference>
<dbReference type="InterPro" id="IPR003599">
    <property type="entry name" value="Ig_sub"/>
</dbReference>
<feature type="region of interest" description="Disordered" evidence="3">
    <location>
        <begin position="843"/>
        <end position="866"/>
    </location>
</feature>
<dbReference type="InterPro" id="IPR036116">
    <property type="entry name" value="FN3_sf"/>
</dbReference>
<evidence type="ECO:0000259" key="5">
    <source>
        <dbReference type="PROSITE" id="PS50853"/>
    </source>
</evidence>
<dbReference type="GO" id="GO:0031672">
    <property type="term" value="C:A band"/>
    <property type="evidence" value="ECO:0007669"/>
    <property type="project" value="UniProtKB-ARBA"/>
</dbReference>
<feature type="domain" description="Fibronectin type-III" evidence="5">
    <location>
        <begin position="1488"/>
        <end position="1583"/>
    </location>
</feature>
<protein>
    <recommendedName>
        <fullName evidence="8">Twitchin</fullName>
    </recommendedName>
</protein>
<dbReference type="InterPro" id="IPR003598">
    <property type="entry name" value="Ig_sub2"/>
</dbReference>
<feature type="domain" description="Fibronectin type-III" evidence="5">
    <location>
        <begin position="1989"/>
        <end position="2083"/>
    </location>
</feature>
<dbReference type="PROSITE" id="PS50835">
    <property type="entry name" value="IG_LIKE"/>
    <property type="match status" value="3"/>
</dbReference>
<dbReference type="InterPro" id="IPR036179">
    <property type="entry name" value="Ig-like_dom_sf"/>
</dbReference>
<evidence type="ECO:0008006" key="8">
    <source>
        <dbReference type="Google" id="ProtNLM"/>
    </source>
</evidence>
<evidence type="ECO:0000256" key="2">
    <source>
        <dbReference type="ARBA" id="ARBA00023319"/>
    </source>
</evidence>
<feature type="region of interest" description="Disordered" evidence="3">
    <location>
        <begin position="2220"/>
        <end position="2259"/>
    </location>
</feature>
<keyword evidence="1" id="KW-0677">Repeat</keyword>
<evidence type="ECO:0000259" key="4">
    <source>
        <dbReference type="PROSITE" id="PS50835"/>
    </source>
</evidence>
<feature type="domain" description="Fibronectin type-III" evidence="5">
    <location>
        <begin position="374"/>
        <end position="467"/>
    </location>
</feature>
<dbReference type="PROSITE" id="PS50853">
    <property type="entry name" value="FN3"/>
    <property type="match status" value="14"/>
</dbReference>
<feature type="domain" description="Fibronectin type-III" evidence="5">
    <location>
        <begin position="1167"/>
        <end position="1257"/>
    </location>
</feature>
<feature type="domain" description="Fibronectin type-III" evidence="5">
    <location>
        <begin position="1785"/>
        <end position="1880"/>
    </location>
</feature>
<proteinExistence type="predicted"/>
<dbReference type="PANTHER" id="PTHR14340">
    <property type="entry name" value="MICROFIBRIL-ASSOCIATED GLYCOPROTEIN 3"/>
    <property type="match status" value="1"/>
</dbReference>
<feature type="domain" description="Fibronectin type-III" evidence="5">
    <location>
        <begin position="1886"/>
        <end position="1983"/>
    </location>
</feature>
<dbReference type="CDD" id="cd00096">
    <property type="entry name" value="Ig"/>
    <property type="match status" value="1"/>
</dbReference>
<dbReference type="SMART" id="SM00060">
    <property type="entry name" value="FN3"/>
    <property type="match status" value="14"/>
</dbReference>
<feature type="domain" description="Fibronectin type-III" evidence="5">
    <location>
        <begin position="2089"/>
        <end position="2183"/>
    </location>
</feature>
<feature type="region of interest" description="Disordered" evidence="3">
    <location>
        <begin position="744"/>
        <end position="771"/>
    </location>
</feature>
<name>A0A3P6ULH0_DIBLA</name>
<dbReference type="FunFam" id="2.60.40.10:FF:000003">
    <property type="entry name" value="Titin isoform E"/>
    <property type="match status" value="2"/>
</dbReference>
<dbReference type="InterPro" id="IPR007110">
    <property type="entry name" value="Ig-like_dom"/>
</dbReference>
<dbReference type="Pfam" id="PF00041">
    <property type="entry name" value="fn3"/>
    <property type="match status" value="14"/>
</dbReference>
<dbReference type="FunFam" id="2.60.40.10:FF:000160">
    <property type="entry name" value="Titin a"/>
    <property type="match status" value="3"/>
</dbReference>
<keyword evidence="7" id="KW-1185">Reference proteome</keyword>
<dbReference type="OrthoDB" id="504170at2759"/>
<accession>A0A3P6ULH0</accession>
<feature type="domain" description="Ig-like" evidence="4">
    <location>
        <begin position="866"/>
        <end position="960"/>
    </location>
</feature>
<organism evidence="6 7">
    <name type="scientific">Dibothriocephalus latus</name>
    <name type="common">Fish tapeworm</name>
    <name type="synonym">Diphyllobothrium latum</name>
    <dbReference type="NCBI Taxonomy" id="60516"/>
    <lineage>
        <taxon>Eukaryota</taxon>
        <taxon>Metazoa</taxon>
        <taxon>Spiralia</taxon>
        <taxon>Lophotrochozoa</taxon>
        <taxon>Platyhelminthes</taxon>
        <taxon>Cestoda</taxon>
        <taxon>Eucestoda</taxon>
        <taxon>Diphyllobothriidea</taxon>
        <taxon>Diphyllobothriidae</taxon>
        <taxon>Dibothriocephalus</taxon>
    </lineage>
</organism>
<dbReference type="Pfam" id="PF07679">
    <property type="entry name" value="I-set"/>
    <property type="match status" value="5"/>
</dbReference>
<evidence type="ECO:0000256" key="3">
    <source>
        <dbReference type="SAM" id="MobiDB-lite"/>
    </source>
</evidence>
<feature type="domain" description="Fibronectin type-III" evidence="5">
    <location>
        <begin position="1067"/>
        <end position="1161"/>
    </location>
</feature>
<reference evidence="6 7" key="1">
    <citation type="submission" date="2018-11" db="EMBL/GenBank/DDBJ databases">
        <authorList>
            <consortium name="Pathogen Informatics"/>
        </authorList>
    </citation>
    <scope>NUCLEOTIDE SEQUENCE [LARGE SCALE GENOMIC DNA]</scope>
</reference>
<feature type="domain" description="Fibronectin type-III" evidence="5">
    <location>
        <begin position="667"/>
        <end position="761"/>
    </location>
</feature>
<dbReference type="FunFam" id="2.60.40.10:FF:000006">
    <property type="entry name" value="Uncharacterized protein, isoform F"/>
    <property type="match status" value="1"/>
</dbReference>
<feature type="domain" description="Ig-like" evidence="4">
    <location>
        <begin position="43"/>
        <end position="137"/>
    </location>
</feature>